<evidence type="ECO:0000313" key="2">
    <source>
        <dbReference type="EMBL" id="PIA91399.1"/>
    </source>
</evidence>
<dbReference type="AlphaFoldDB" id="A0A2G5HFU4"/>
<sequence length="199" mass="22343">MQCICRAVDQVDITTFTRAILLTQHSTSTSAAGERNHAGSENRAELAAAARRAAQCPPFRSPSSSRNGHAHEPEETLRSPRATHLRPRSSQLNPRQTTPKPPRSTSPRHLPPTNNLVPLRPEPHHRRSSLRSLLRLRNALPRSAIPRLARRDRRSRGLIRRMAGSAASRCEVHRRVAVCVPLLQWCETFGLGYGEHDYE</sequence>
<dbReference type="EMBL" id="LKMD01000106">
    <property type="protein sequence ID" value="PIA91399.1"/>
    <property type="molecule type" value="Genomic_DNA"/>
</dbReference>
<organism evidence="2 3">
    <name type="scientific">Cercospora beticola</name>
    <name type="common">Sugarbeet leaf spot fungus</name>
    <dbReference type="NCBI Taxonomy" id="122368"/>
    <lineage>
        <taxon>Eukaryota</taxon>
        <taxon>Fungi</taxon>
        <taxon>Dikarya</taxon>
        <taxon>Ascomycota</taxon>
        <taxon>Pezizomycotina</taxon>
        <taxon>Dothideomycetes</taxon>
        <taxon>Dothideomycetidae</taxon>
        <taxon>Mycosphaerellales</taxon>
        <taxon>Mycosphaerellaceae</taxon>
        <taxon>Cercospora</taxon>
    </lineage>
</organism>
<reference evidence="2 3" key="1">
    <citation type="submission" date="2015-10" db="EMBL/GenBank/DDBJ databases">
        <title>The cercosporin biosynthetic gene cluster was horizontally transferred to several fungal lineages and shown to be expanded in Cercospora beticola based on microsynteny with recipient genomes.</title>
        <authorList>
            <person name="De Jonge R."/>
            <person name="Ebert M.K."/>
            <person name="Suttle J.C."/>
            <person name="Jurick Ii W.M."/>
            <person name="Secor G.A."/>
            <person name="Thomma B.P."/>
            <person name="Van De Peer Y."/>
            <person name="Bolton M.D."/>
        </authorList>
    </citation>
    <scope>NUCLEOTIDE SEQUENCE [LARGE SCALE GENOMIC DNA]</scope>
    <source>
        <strain evidence="2 3">09-40</strain>
    </source>
</reference>
<name>A0A2G5HFU4_CERBT</name>
<feature type="compositionally biased region" description="Low complexity" evidence="1">
    <location>
        <begin position="45"/>
        <end position="54"/>
    </location>
</feature>
<feature type="region of interest" description="Disordered" evidence="1">
    <location>
        <begin position="27"/>
        <end position="132"/>
    </location>
</feature>
<evidence type="ECO:0000256" key="1">
    <source>
        <dbReference type="SAM" id="MobiDB-lite"/>
    </source>
</evidence>
<protein>
    <submittedName>
        <fullName evidence="2">Uncharacterized protein</fullName>
    </submittedName>
</protein>
<gene>
    <name evidence="2" type="ORF">CB0940_09737</name>
</gene>
<comment type="caution">
    <text evidence="2">The sequence shown here is derived from an EMBL/GenBank/DDBJ whole genome shotgun (WGS) entry which is preliminary data.</text>
</comment>
<feature type="compositionally biased region" description="Basic and acidic residues" evidence="1">
    <location>
        <begin position="34"/>
        <end position="44"/>
    </location>
</feature>
<evidence type="ECO:0000313" key="3">
    <source>
        <dbReference type="Proteomes" id="UP000230605"/>
    </source>
</evidence>
<accession>A0A2G5HFU4</accession>
<proteinExistence type="predicted"/>
<dbReference type="Proteomes" id="UP000230605">
    <property type="component" value="Chromosome 7"/>
</dbReference>
<feature type="compositionally biased region" description="Basic and acidic residues" evidence="1">
    <location>
        <begin position="69"/>
        <end position="78"/>
    </location>
</feature>